<feature type="compositionally biased region" description="Acidic residues" evidence="1">
    <location>
        <begin position="59"/>
        <end position="73"/>
    </location>
</feature>
<protein>
    <submittedName>
        <fullName evidence="4">SH3 domain-containing protein</fullName>
    </submittedName>
</protein>
<feature type="domain" description="SH3b" evidence="3">
    <location>
        <begin position="250"/>
        <end position="310"/>
    </location>
</feature>
<comment type="caution">
    <text evidence="4">The sequence shown here is derived from an EMBL/GenBank/DDBJ whole genome shotgun (WGS) entry which is preliminary data.</text>
</comment>
<dbReference type="EMBL" id="DVON01000022">
    <property type="protein sequence ID" value="HIV11676.1"/>
    <property type="molecule type" value="Genomic_DNA"/>
</dbReference>
<reference evidence="4" key="1">
    <citation type="submission" date="2020-10" db="EMBL/GenBank/DDBJ databases">
        <authorList>
            <person name="Gilroy R."/>
        </authorList>
    </citation>
    <scope>NUCLEOTIDE SEQUENCE</scope>
    <source>
        <strain evidence="4">ChiBcec2-4451</strain>
    </source>
</reference>
<dbReference type="InterPro" id="IPR003646">
    <property type="entry name" value="SH3-like_bac-type"/>
</dbReference>
<evidence type="ECO:0000259" key="3">
    <source>
        <dbReference type="PROSITE" id="PS51781"/>
    </source>
</evidence>
<dbReference type="PROSITE" id="PS51781">
    <property type="entry name" value="SH3B"/>
    <property type="match status" value="1"/>
</dbReference>
<dbReference type="Gene3D" id="2.30.30.40">
    <property type="entry name" value="SH3 Domains"/>
    <property type="match status" value="1"/>
</dbReference>
<reference evidence="4" key="2">
    <citation type="journal article" date="2021" name="PeerJ">
        <title>Extensive microbial diversity within the chicken gut microbiome revealed by metagenomics and culture.</title>
        <authorList>
            <person name="Gilroy R."/>
            <person name="Ravi A."/>
            <person name="Getino M."/>
            <person name="Pursley I."/>
            <person name="Horton D.L."/>
            <person name="Alikhan N.F."/>
            <person name="Baker D."/>
            <person name="Gharbi K."/>
            <person name="Hall N."/>
            <person name="Watson M."/>
            <person name="Adriaenssens E.M."/>
            <person name="Foster-Nyarko E."/>
            <person name="Jarju S."/>
            <person name="Secka A."/>
            <person name="Antonio M."/>
            <person name="Oren A."/>
            <person name="Chaudhuri R.R."/>
            <person name="La Ragione R."/>
            <person name="Hildebrand F."/>
            <person name="Pallen M.J."/>
        </authorList>
    </citation>
    <scope>NUCLEOTIDE SEQUENCE</scope>
    <source>
        <strain evidence="4">ChiBcec2-4451</strain>
    </source>
</reference>
<dbReference type="AlphaFoldDB" id="A0A9D1NSY9"/>
<sequence length="310" mass="33837">MDNFREWLSDNLRYILLGLAILAVLAVIIFGAWFISGRLGGSQDTAEQQQTEENKEDGSDTDGQDTPESEPEATPETTPEAQADQDLLEQNAYPEVNALVESYYTALTNRDTETLKTLVDQLDSSEETAIQNSRYIESYNSVDTYTKPGVEDGSYVILAVYEHKYAGYDTVLPGVSCMYATPGDDGSLQIVSEPSQEQQTRMDEVTNSEDVQELIAGKQKEYDDTVASDAALSAYLSELGVEVSAAMDAEVGSVVTVKSNCNVRAEASVDSEKLGELTAGQQVTKTGSEGDWIQIDFEGQTGYVRGDLFQ</sequence>
<feature type="transmembrane region" description="Helical" evidence="2">
    <location>
        <begin position="12"/>
        <end position="35"/>
    </location>
</feature>
<keyword evidence="2" id="KW-0812">Transmembrane</keyword>
<evidence type="ECO:0000313" key="4">
    <source>
        <dbReference type="EMBL" id="HIV11676.1"/>
    </source>
</evidence>
<keyword evidence="2" id="KW-1133">Transmembrane helix</keyword>
<accession>A0A9D1NSY9</accession>
<evidence type="ECO:0000313" key="5">
    <source>
        <dbReference type="Proteomes" id="UP000886723"/>
    </source>
</evidence>
<dbReference type="Pfam" id="PF08239">
    <property type="entry name" value="SH3_3"/>
    <property type="match status" value="1"/>
</dbReference>
<gene>
    <name evidence="4" type="ORF">IAA63_00865</name>
</gene>
<name>A0A9D1NSY9_9FIRM</name>
<feature type="region of interest" description="Disordered" evidence="1">
    <location>
        <begin position="44"/>
        <end position="81"/>
    </location>
</feature>
<proteinExistence type="predicted"/>
<keyword evidence="2" id="KW-0472">Membrane</keyword>
<organism evidence="4 5">
    <name type="scientific">Candidatus Pullilachnospira stercoravium</name>
    <dbReference type="NCBI Taxonomy" id="2840913"/>
    <lineage>
        <taxon>Bacteria</taxon>
        <taxon>Bacillati</taxon>
        <taxon>Bacillota</taxon>
        <taxon>Clostridia</taxon>
        <taxon>Lachnospirales</taxon>
        <taxon>Lachnospiraceae</taxon>
        <taxon>Lachnospiraceae incertae sedis</taxon>
        <taxon>Candidatus Pullilachnospira</taxon>
    </lineage>
</organism>
<evidence type="ECO:0000256" key="2">
    <source>
        <dbReference type="SAM" id="Phobius"/>
    </source>
</evidence>
<dbReference type="Proteomes" id="UP000886723">
    <property type="component" value="Unassembled WGS sequence"/>
</dbReference>
<evidence type="ECO:0000256" key="1">
    <source>
        <dbReference type="SAM" id="MobiDB-lite"/>
    </source>
</evidence>
<dbReference type="SMART" id="SM00287">
    <property type="entry name" value="SH3b"/>
    <property type="match status" value="1"/>
</dbReference>